<feature type="compositionally biased region" description="Pro residues" evidence="1">
    <location>
        <begin position="90"/>
        <end position="104"/>
    </location>
</feature>
<name>A0ABU3BMJ7_9BACT</name>
<organism evidence="2 3">
    <name type="scientific">Rubrivirga litoralis</name>
    <dbReference type="NCBI Taxonomy" id="3075598"/>
    <lineage>
        <taxon>Bacteria</taxon>
        <taxon>Pseudomonadati</taxon>
        <taxon>Rhodothermota</taxon>
        <taxon>Rhodothermia</taxon>
        <taxon>Rhodothermales</taxon>
        <taxon>Rubricoccaceae</taxon>
        <taxon>Rubrivirga</taxon>
    </lineage>
</organism>
<evidence type="ECO:0000313" key="3">
    <source>
        <dbReference type="Proteomes" id="UP001267426"/>
    </source>
</evidence>
<protein>
    <submittedName>
        <fullName evidence="2">Uncharacterized protein</fullName>
    </submittedName>
</protein>
<reference evidence="2 3" key="1">
    <citation type="submission" date="2023-09" db="EMBL/GenBank/DDBJ databases">
        <authorList>
            <person name="Rey-Velasco X."/>
        </authorList>
    </citation>
    <scope>NUCLEOTIDE SEQUENCE [LARGE SCALE GENOMIC DNA]</scope>
    <source>
        <strain evidence="2 3">F394</strain>
    </source>
</reference>
<dbReference type="Proteomes" id="UP001267426">
    <property type="component" value="Unassembled WGS sequence"/>
</dbReference>
<feature type="compositionally biased region" description="Basic and acidic residues" evidence="1">
    <location>
        <begin position="173"/>
        <end position="186"/>
    </location>
</feature>
<gene>
    <name evidence="2" type="ORF">RM540_02030</name>
</gene>
<comment type="caution">
    <text evidence="2">The sequence shown here is derived from an EMBL/GenBank/DDBJ whole genome shotgun (WGS) entry which is preliminary data.</text>
</comment>
<evidence type="ECO:0000313" key="2">
    <source>
        <dbReference type="EMBL" id="MDT0630513.1"/>
    </source>
</evidence>
<proteinExistence type="predicted"/>
<dbReference type="RefSeq" id="WP_311661661.1">
    <property type="nucleotide sequence ID" value="NZ_JAVRHT010000002.1"/>
</dbReference>
<accession>A0ABU3BMJ7</accession>
<sequence>MQTLIELLPLLAVAAYYLLRGRQRANAKRAPEQMQEAEGERAPTPFQSFMLQMEEALAEAAGEPEGPRGPGTPPVSEREPIAVEVDRAAPPSPLPVPPLRPAAPTPEFSAVRGSFSGASPVDHEAHGFGTSSPFSEERFERGGAPASGAARRRHDPHGLRPSPPEAQSARRAGRPDWRARLRDPQAARDAFVLQTLFGPRGGRHPAPERRGRG</sequence>
<feature type="compositionally biased region" description="Basic and acidic residues" evidence="1">
    <location>
        <begin position="76"/>
        <end position="87"/>
    </location>
</feature>
<evidence type="ECO:0000256" key="1">
    <source>
        <dbReference type="SAM" id="MobiDB-lite"/>
    </source>
</evidence>
<feature type="region of interest" description="Disordered" evidence="1">
    <location>
        <begin position="59"/>
        <end position="186"/>
    </location>
</feature>
<keyword evidence="3" id="KW-1185">Reference proteome</keyword>
<feature type="region of interest" description="Disordered" evidence="1">
    <location>
        <begin position="194"/>
        <end position="213"/>
    </location>
</feature>
<dbReference type="EMBL" id="JAVRHT010000002">
    <property type="protein sequence ID" value="MDT0630513.1"/>
    <property type="molecule type" value="Genomic_DNA"/>
</dbReference>